<dbReference type="Proteomes" id="UP000663869">
    <property type="component" value="Unassembled WGS sequence"/>
</dbReference>
<evidence type="ECO:0000313" key="4">
    <source>
        <dbReference type="EMBL" id="CAF4364564.1"/>
    </source>
</evidence>
<reference evidence="2" key="1">
    <citation type="submission" date="2021-02" db="EMBL/GenBank/DDBJ databases">
        <authorList>
            <person name="Nowell W R."/>
        </authorList>
    </citation>
    <scope>NUCLEOTIDE SEQUENCE</scope>
</reference>
<dbReference type="EMBL" id="CAJOBQ010000225">
    <property type="protein sequence ID" value="CAF4299059.1"/>
    <property type="molecule type" value="Genomic_DNA"/>
</dbReference>
<dbReference type="EMBL" id="CAJOBO010001317">
    <property type="protein sequence ID" value="CAF4364564.1"/>
    <property type="molecule type" value="Genomic_DNA"/>
</dbReference>
<dbReference type="Proteomes" id="UP000663833">
    <property type="component" value="Unassembled WGS sequence"/>
</dbReference>
<dbReference type="EMBL" id="CAJNYD010004935">
    <property type="protein sequence ID" value="CAF3648328.1"/>
    <property type="molecule type" value="Genomic_DNA"/>
</dbReference>
<dbReference type="AlphaFoldDB" id="A0A818T472"/>
<gene>
    <name evidence="2" type="ORF">FME351_LOCUS26288</name>
    <name evidence="4" type="ORF">HFQ381_LOCUS17626</name>
    <name evidence="1" type="ORF">LUA448_LOCUS32831</name>
    <name evidence="3" type="ORF">TSG867_LOCUS6132</name>
</gene>
<evidence type="ECO:0000313" key="2">
    <source>
        <dbReference type="EMBL" id="CAF3679737.1"/>
    </source>
</evidence>
<organism evidence="2 5">
    <name type="scientific">Rotaria socialis</name>
    <dbReference type="NCBI Taxonomy" id="392032"/>
    <lineage>
        <taxon>Eukaryota</taxon>
        <taxon>Metazoa</taxon>
        <taxon>Spiralia</taxon>
        <taxon>Gnathifera</taxon>
        <taxon>Rotifera</taxon>
        <taxon>Eurotatoria</taxon>
        <taxon>Bdelloidea</taxon>
        <taxon>Philodinida</taxon>
        <taxon>Philodinidae</taxon>
        <taxon>Rotaria</taxon>
    </lineage>
</organism>
<proteinExistence type="predicted"/>
<accession>A0A818T472</accession>
<dbReference type="EMBL" id="CAJNYU010003519">
    <property type="protein sequence ID" value="CAF3679737.1"/>
    <property type="molecule type" value="Genomic_DNA"/>
</dbReference>
<sequence>MIMMMRLHCSPYGWIKSIAPKSIFGYLYHGDCKPDGHEILFSLRTLFRIDKVKFVNCDEMWYVNMTVVDESNEEVQKVAAPWKASILKENNFSESENRSPIYVCDLSANNEVLRIETVDPIFKLRYLIQDRHNQLALMHVHYLKRL</sequence>
<comment type="caution">
    <text evidence="2">The sequence shown here is derived from an EMBL/GenBank/DDBJ whole genome shotgun (WGS) entry which is preliminary data.</text>
</comment>
<evidence type="ECO:0000313" key="1">
    <source>
        <dbReference type="EMBL" id="CAF3648328.1"/>
    </source>
</evidence>
<name>A0A818T472_9BILA</name>
<evidence type="ECO:0000313" key="5">
    <source>
        <dbReference type="Proteomes" id="UP000663869"/>
    </source>
</evidence>
<dbReference type="Proteomes" id="UP000663862">
    <property type="component" value="Unassembled WGS sequence"/>
</dbReference>
<protein>
    <submittedName>
        <fullName evidence="2">Uncharacterized protein</fullName>
    </submittedName>
</protein>
<evidence type="ECO:0000313" key="3">
    <source>
        <dbReference type="EMBL" id="CAF4299059.1"/>
    </source>
</evidence>
<dbReference type="Proteomes" id="UP000663851">
    <property type="component" value="Unassembled WGS sequence"/>
</dbReference>